<dbReference type="AlphaFoldDB" id="A0A409X823"/>
<gene>
    <name evidence="3" type="ORF">CVT25_009824</name>
</gene>
<evidence type="ECO:0000256" key="1">
    <source>
        <dbReference type="SAM" id="MobiDB-lite"/>
    </source>
</evidence>
<feature type="compositionally biased region" description="Basic and acidic residues" evidence="1">
    <location>
        <begin position="345"/>
        <end position="374"/>
    </location>
</feature>
<sequence>MVQMKITAAALIAAAAIAPAVATSSYAEDSLVAYVYFKSFSICNTGSLCTSREIEEYGDFVARAYELEERGFFDDEEELAAREFDDFDLEAREPFMGMNHAGRWLRKKFGHGHQQQQQSQEEAREFDEELEAREFDEEFEAREFDDELDAREFDEFDLEAREPFMGMNHAGRWLRKKFSHGHQQQQQDQQSERREFDEELEAREFDEELEARDFDDFELDAREPDGEEEESAHHGQGGFHQGVHHHGQGAGHRGAGGFHAGGRHPGQGHRSQGGHRRQPREYDELLTRHYDELLEREMGLASDVDVVERDFEGEYELMQREYDELVSREPGVVDWFKNLFKSKKQREQEKKQKEEKKKAAAEKKAAEAAKKSEADDSAAAPAEAREYYDIYDELD</sequence>
<dbReference type="InParanoid" id="A0A409X823"/>
<feature type="region of interest" description="Disordered" evidence="1">
    <location>
        <begin position="109"/>
        <end position="130"/>
    </location>
</feature>
<organism evidence="3 4">
    <name type="scientific">Psilocybe cyanescens</name>
    <dbReference type="NCBI Taxonomy" id="93625"/>
    <lineage>
        <taxon>Eukaryota</taxon>
        <taxon>Fungi</taxon>
        <taxon>Dikarya</taxon>
        <taxon>Basidiomycota</taxon>
        <taxon>Agaricomycotina</taxon>
        <taxon>Agaricomycetes</taxon>
        <taxon>Agaricomycetidae</taxon>
        <taxon>Agaricales</taxon>
        <taxon>Agaricineae</taxon>
        <taxon>Strophariaceae</taxon>
        <taxon>Psilocybe</taxon>
    </lineage>
</organism>
<name>A0A409X823_PSICY</name>
<feature type="region of interest" description="Disordered" evidence="1">
    <location>
        <begin position="177"/>
        <end position="281"/>
    </location>
</feature>
<keyword evidence="4" id="KW-1185">Reference proteome</keyword>
<feature type="region of interest" description="Disordered" evidence="1">
    <location>
        <begin position="344"/>
        <end position="382"/>
    </location>
</feature>
<feature type="compositionally biased region" description="Acidic residues" evidence="1">
    <location>
        <begin position="197"/>
        <end position="210"/>
    </location>
</feature>
<feature type="signal peptide" evidence="2">
    <location>
        <begin position="1"/>
        <end position="22"/>
    </location>
</feature>
<reference evidence="3 4" key="1">
    <citation type="journal article" date="2018" name="Evol. Lett.">
        <title>Horizontal gene cluster transfer increased hallucinogenic mushroom diversity.</title>
        <authorList>
            <person name="Reynolds H.T."/>
            <person name="Vijayakumar V."/>
            <person name="Gluck-Thaler E."/>
            <person name="Korotkin H.B."/>
            <person name="Matheny P.B."/>
            <person name="Slot J.C."/>
        </authorList>
    </citation>
    <scope>NUCLEOTIDE SEQUENCE [LARGE SCALE GENOMIC DNA]</scope>
    <source>
        <strain evidence="3 4">2631</strain>
    </source>
</reference>
<comment type="caution">
    <text evidence="3">The sequence shown here is derived from an EMBL/GenBank/DDBJ whole genome shotgun (WGS) entry which is preliminary data.</text>
</comment>
<evidence type="ECO:0000256" key="2">
    <source>
        <dbReference type="SAM" id="SignalP"/>
    </source>
</evidence>
<protein>
    <submittedName>
        <fullName evidence="3">Uncharacterized protein</fullName>
    </submittedName>
</protein>
<evidence type="ECO:0000313" key="3">
    <source>
        <dbReference type="EMBL" id="PPQ86938.1"/>
    </source>
</evidence>
<feature type="chain" id="PRO_5019062531" evidence="2">
    <location>
        <begin position="23"/>
        <end position="395"/>
    </location>
</feature>
<feature type="compositionally biased region" description="Gly residues" evidence="1">
    <location>
        <begin position="248"/>
        <end position="265"/>
    </location>
</feature>
<dbReference type="Proteomes" id="UP000283269">
    <property type="component" value="Unassembled WGS sequence"/>
</dbReference>
<keyword evidence="2" id="KW-0732">Signal</keyword>
<evidence type="ECO:0000313" key="4">
    <source>
        <dbReference type="Proteomes" id="UP000283269"/>
    </source>
</evidence>
<feature type="compositionally biased region" description="Basic and acidic residues" evidence="1">
    <location>
        <begin position="211"/>
        <end position="224"/>
    </location>
</feature>
<accession>A0A409X823</accession>
<dbReference type="EMBL" id="NHYD01002409">
    <property type="protein sequence ID" value="PPQ86938.1"/>
    <property type="molecule type" value="Genomic_DNA"/>
</dbReference>
<proteinExistence type="predicted"/>